<evidence type="ECO:0000259" key="2">
    <source>
        <dbReference type="Pfam" id="PF13968"/>
    </source>
</evidence>
<feature type="transmembrane region" description="Helical" evidence="1">
    <location>
        <begin position="47"/>
        <end position="69"/>
    </location>
</feature>
<feature type="transmembrane region" description="Helical" evidence="1">
    <location>
        <begin position="279"/>
        <end position="295"/>
    </location>
</feature>
<feature type="transmembrane region" description="Helical" evidence="1">
    <location>
        <begin position="307"/>
        <end position="334"/>
    </location>
</feature>
<name>A0A2G2XFE2_CAPBA</name>
<dbReference type="STRING" id="33114.A0A2G2XFE2"/>
<organism evidence="3 4">
    <name type="scientific">Capsicum baccatum</name>
    <name type="common">Peruvian pepper</name>
    <dbReference type="NCBI Taxonomy" id="33114"/>
    <lineage>
        <taxon>Eukaryota</taxon>
        <taxon>Viridiplantae</taxon>
        <taxon>Streptophyta</taxon>
        <taxon>Embryophyta</taxon>
        <taxon>Tracheophyta</taxon>
        <taxon>Spermatophyta</taxon>
        <taxon>Magnoliopsida</taxon>
        <taxon>eudicotyledons</taxon>
        <taxon>Gunneridae</taxon>
        <taxon>Pentapetalae</taxon>
        <taxon>asterids</taxon>
        <taxon>lamiids</taxon>
        <taxon>Solanales</taxon>
        <taxon>Solanaceae</taxon>
        <taxon>Solanoideae</taxon>
        <taxon>Capsiceae</taxon>
        <taxon>Capsicum</taxon>
    </lineage>
</organism>
<evidence type="ECO:0000313" key="4">
    <source>
        <dbReference type="Proteomes" id="UP000224567"/>
    </source>
</evidence>
<proteinExistence type="predicted"/>
<reference evidence="4" key="2">
    <citation type="journal article" date="2017" name="J. Anim. Genet.">
        <title>Multiple reference genome sequences of hot pepper reveal the massive evolution of plant disease resistance genes by retroduplication.</title>
        <authorList>
            <person name="Kim S."/>
            <person name="Park J."/>
            <person name="Yeom S.-I."/>
            <person name="Kim Y.-M."/>
            <person name="Seo E."/>
            <person name="Kim K.-T."/>
            <person name="Kim M.-S."/>
            <person name="Lee J.M."/>
            <person name="Cheong K."/>
            <person name="Shin H.-S."/>
            <person name="Kim S.-B."/>
            <person name="Han K."/>
            <person name="Lee J."/>
            <person name="Park M."/>
            <person name="Lee H.-A."/>
            <person name="Lee H.-Y."/>
            <person name="Lee Y."/>
            <person name="Oh S."/>
            <person name="Lee J.H."/>
            <person name="Choi E."/>
            <person name="Choi E."/>
            <person name="Lee S.E."/>
            <person name="Jeon J."/>
            <person name="Kim H."/>
            <person name="Choi G."/>
            <person name="Song H."/>
            <person name="Lee J."/>
            <person name="Lee S.-C."/>
            <person name="Kwon J.-K."/>
            <person name="Lee H.-Y."/>
            <person name="Koo N."/>
            <person name="Hong Y."/>
            <person name="Kim R.W."/>
            <person name="Kang W.-H."/>
            <person name="Huh J.H."/>
            <person name="Kang B.-C."/>
            <person name="Yang T.-J."/>
            <person name="Lee Y.-H."/>
            <person name="Bennetzen J.L."/>
            <person name="Choi D."/>
        </authorList>
    </citation>
    <scope>NUCLEOTIDE SEQUENCE [LARGE SCALE GENOMIC DNA]</scope>
    <source>
        <strain evidence="4">cv. PBC81</strain>
    </source>
</reference>
<reference evidence="3 4" key="1">
    <citation type="journal article" date="2017" name="Genome Biol.">
        <title>New reference genome sequences of hot pepper reveal the massive evolution of plant disease-resistance genes by retroduplication.</title>
        <authorList>
            <person name="Kim S."/>
            <person name="Park J."/>
            <person name="Yeom S.I."/>
            <person name="Kim Y.M."/>
            <person name="Seo E."/>
            <person name="Kim K.T."/>
            <person name="Kim M.S."/>
            <person name="Lee J.M."/>
            <person name="Cheong K."/>
            <person name="Shin H.S."/>
            <person name="Kim S.B."/>
            <person name="Han K."/>
            <person name="Lee J."/>
            <person name="Park M."/>
            <person name="Lee H.A."/>
            <person name="Lee H.Y."/>
            <person name="Lee Y."/>
            <person name="Oh S."/>
            <person name="Lee J.H."/>
            <person name="Choi E."/>
            <person name="Choi E."/>
            <person name="Lee S.E."/>
            <person name="Jeon J."/>
            <person name="Kim H."/>
            <person name="Choi G."/>
            <person name="Song H."/>
            <person name="Lee J."/>
            <person name="Lee S.C."/>
            <person name="Kwon J.K."/>
            <person name="Lee H.Y."/>
            <person name="Koo N."/>
            <person name="Hong Y."/>
            <person name="Kim R.W."/>
            <person name="Kang W.H."/>
            <person name="Huh J.H."/>
            <person name="Kang B.C."/>
            <person name="Yang T.J."/>
            <person name="Lee Y.H."/>
            <person name="Bennetzen J.L."/>
            <person name="Choi D."/>
        </authorList>
    </citation>
    <scope>NUCLEOTIDE SEQUENCE [LARGE SCALE GENOMIC DNA]</scope>
    <source>
        <strain evidence="4">cv. PBC81</strain>
    </source>
</reference>
<keyword evidence="1" id="KW-0812">Transmembrane</keyword>
<keyword evidence="4" id="KW-1185">Reference proteome</keyword>
<dbReference type="PANTHER" id="PTHR31325">
    <property type="entry name" value="OS01G0798800 PROTEIN-RELATED"/>
    <property type="match status" value="1"/>
</dbReference>
<sequence>MEVPISDRVKNAWYEWNIQVFLLLSLFLQAISLFLAPFRKRSRNKWLMLLIWLSYLAAEWAPGFVIGLITNTVTAATTSSDVKYHNNILIFWTPFLFLHVGGVDTLTAFALEDNELWIRYVFAFIFQIIASAYLFYLSLSKNNLWPPTLLIFLAGTIKCIERARSQYLATSIKDDVNHSSFTDKPPVCDGPVDATKLMNLDVVQYAYHLFEMYKGLIVDHKFTPDAFEASRKLVRDNIKKGNDAFRVVEAEMYIMYEVFHTKASFLVYSKKKYVAISRSAYWVSIVATLGFFAFMDKGGFRSVDIAVTYALLFGTIILDAVALLIMIFSSYLVVASMLQSPTLGVLVRRPSELVMQIWSRCFPQTLSQYNLISHCLQQRSRVCQKVLNFVGLASFFDELTYVSQVPIPQATRLRHKIFKRATPFSSLPQSQPDTHFFPTDHWARHFPYPTKSIHKLFHPTSDEEFLIIFHIVTELCFHFDEDSSKETSNSITHDTVKDFPIWCKRLSDYVLYLVVFKPSCQQTALEYQSTIEKTLAEAAELFARGNKKTLTDQKKACEEILGLAKNNIISDHMTEDSELLLDESEKGNTSKGSILYRASLLANLLISSQDGNTRWDRLFNVWMERLLEMAKWSSPNFHAQNLGQGGEFLSLVWLLMDHLGSGTQYQVKEGSSLLEPVWLQPFPFLPQYDTEE</sequence>
<feature type="transmembrane region" description="Helical" evidence="1">
    <location>
        <begin position="16"/>
        <end position="35"/>
    </location>
</feature>
<comment type="caution">
    <text evidence="3">The sequence shown here is derived from an EMBL/GenBank/DDBJ whole genome shotgun (WGS) entry which is preliminary data.</text>
</comment>
<gene>
    <name evidence="3" type="ORF">CQW23_04708</name>
</gene>
<protein>
    <recommendedName>
        <fullName evidence="2">DUF4220 domain-containing protein</fullName>
    </recommendedName>
</protein>
<accession>A0A2G2XFE2</accession>
<dbReference type="EMBL" id="MLFT02000002">
    <property type="protein sequence ID" value="PHT56222.1"/>
    <property type="molecule type" value="Genomic_DNA"/>
</dbReference>
<dbReference type="AlphaFoldDB" id="A0A2G2XFE2"/>
<feature type="transmembrane region" description="Helical" evidence="1">
    <location>
        <begin position="118"/>
        <end position="138"/>
    </location>
</feature>
<dbReference type="Proteomes" id="UP000224567">
    <property type="component" value="Unassembled WGS sequence"/>
</dbReference>
<keyword evidence="1" id="KW-0472">Membrane</keyword>
<dbReference type="Pfam" id="PF04578">
    <property type="entry name" value="DUF594"/>
    <property type="match status" value="1"/>
</dbReference>
<dbReference type="OrthoDB" id="1689146at2759"/>
<dbReference type="Pfam" id="PF13968">
    <property type="entry name" value="DUF4220"/>
    <property type="match status" value="1"/>
</dbReference>
<dbReference type="InterPro" id="IPR025315">
    <property type="entry name" value="DUF4220"/>
</dbReference>
<dbReference type="InterPro" id="IPR007658">
    <property type="entry name" value="DUF594"/>
</dbReference>
<feature type="domain" description="DUF4220" evidence="2">
    <location>
        <begin position="52"/>
        <end position="373"/>
    </location>
</feature>
<feature type="transmembrane region" description="Helical" evidence="1">
    <location>
        <begin position="89"/>
        <end position="111"/>
    </location>
</feature>
<keyword evidence="1" id="KW-1133">Transmembrane helix</keyword>
<evidence type="ECO:0000313" key="3">
    <source>
        <dbReference type="EMBL" id="PHT56222.1"/>
    </source>
</evidence>
<evidence type="ECO:0000256" key="1">
    <source>
        <dbReference type="SAM" id="Phobius"/>
    </source>
</evidence>